<evidence type="ECO:0000256" key="7">
    <source>
        <dbReference type="SAM" id="Phobius"/>
    </source>
</evidence>
<dbReference type="GO" id="GO:0004222">
    <property type="term" value="F:metalloendopeptidase activity"/>
    <property type="evidence" value="ECO:0007669"/>
    <property type="project" value="InterPro"/>
</dbReference>
<keyword evidence="4 6" id="KW-0862">Zinc</keyword>
<name>A0A1N7FX14_9RHOB</name>
<reference evidence="10 11" key="1">
    <citation type="submission" date="2017-01" db="EMBL/GenBank/DDBJ databases">
        <authorList>
            <person name="Mah S.A."/>
            <person name="Swanson W.J."/>
            <person name="Moy G.W."/>
            <person name="Vacquier V.D."/>
        </authorList>
    </citation>
    <scope>NUCLEOTIDE SEQUENCE [LARGE SCALE GENOMIC DNA]</scope>
    <source>
        <strain evidence="10 11">DSM 29590</strain>
    </source>
</reference>
<dbReference type="OrthoDB" id="9810445at2"/>
<dbReference type="CDD" id="cd07332">
    <property type="entry name" value="M48C_Oma1_like"/>
    <property type="match status" value="1"/>
</dbReference>
<dbReference type="Pfam" id="PF23368">
    <property type="entry name" value="DUF7092"/>
    <property type="match status" value="1"/>
</dbReference>
<feature type="transmembrane region" description="Helical" evidence="7">
    <location>
        <begin position="112"/>
        <end position="131"/>
    </location>
</feature>
<dbReference type="Proteomes" id="UP000186019">
    <property type="component" value="Unassembled WGS sequence"/>
</dbReference>
<dbReference type="RefSeq" id="WP_076532243.1">
    <property type="nucleotide sequence ID" value="NZ_FOAC01000001.1"/>
</dbReference>
<evidence type="ECO:0000256" key="3">
    <source>
        <dbReference type="ARBA" id="ARBA00022801"/>
    </source>
</evidence>
<dbReference type="PANTHER" id="PTHR22726">
    <property type="entry name" value="METALLOENDOPEPTIDASE OMA1"/>
    <property type="match status" value="1"/>
</dbReference>
<dbReference type="EMBL" id="FTNV01000001">
    <property type="protein sequence ID" value="SIS04871.1"/>
    <property type="molecule type" value="Genomic_DNA"/>
</dbReference>
<keyword evidence="7" id="KW-1133">Transmembrane helix</keyword>
<proteinExistence type="inferred from homology"/>
<keyword evidence="7" id="KW-0472">Membrane</keyword>
<evidence type="ECO:0000256" key="6">
    <source>
        <dbReference type="RuleBase" id="RU003983"/>
    </source>
</evidence>
<evidence type="ECO:0000256" key="1">
    <source>
        <dbReference type="ARBA" id="ARBA00022670"/>
    </source>
</evidence>
<evidence type="ECO:0000256" key="2">
    <source>
        <dbReference type="ARBA" id="ARBA00022723"/>
    </source>
</evidence>
<dbReference type="PANTHER" id="PTHR22726:SF1">
    <property type="entry name" value="METALLOENDOPEPTIDASE OMA1, MITOCHONDRIAL"/>
    <property type="match status" value="1"/>
</dbReference>
<accession>A0A1N7FX14</accession>
<dbReference type="GO" id="GO:0046872">
    <property type="term" value="F:metal ion binding"/>
    <property type="evidence" value="ECO:0007669"/>
    <property type="project" value="UniProtKB-KW"/>
</dbReference>
<keyword evidence="7" id="KW-0812">Transmembrane</keyword>
<evidence type="ECO:0000256" key="4">
    <source>
        <dbReference type="ARBA" id="ARBA00022833"/>
    </source>
</evidence>
<evidence type="ECO:0000313" key="11">
    <source>
        <dbReference type="Proteomes" id="UP000186019"/>
    </source>
</evidence>
<dbReference type="InterPro" id="IPR051156">
    <property type="entry name" value="Mito/Outer_Membr_Metalloprot"/>
</dbReference>
<sequence length="377" mass="39627">MLPSPARYYDGTSAARRDVRVMLAEGGGALTILGGAEGMREDWPLPMLRALPGQAVPRQLVLTLYQPQNTRDAMPLSPARLTIRDPELIAALRARCPRLMRRERRPRATGRILKRGGLAVGAVAMMLFVILPRMADTLATLLPIEREVAFGRAVVSQIEMALGAADLGALDCDAPAGRDALDLMVARLSDGTDLSYDLQIKVLNHPMVNAFAAPGGHVVLMRGLLDEASGPDAVAAVLAHEIGHVEARDATRHALRAAGSAGLLSMVMGDVTGGAAAVFLGEQVLQASYTREAETEADLFALGMLGRAGVSSQGMADFFDGLAEEEGDIALPGYLSSHPVSAARADRAAAHADGQSGTQPILDAAAWQDLQSICDGG</sequence>
<comment type="cofactor">
    <cofactor evidence="6">
        <name>Zn(2+)</name>
        <dbReference type="ChEBI" id="CHEBI:29105"/>
    </cofactor>
    <text evidence="6">Binds 1 zinc ion per subunit.</text>
</comment>
<dbReference type="AlphaFoldDB" id="A0A1N7FX14"/>
<dbReference type="GO" id="GO:0051603">
    <property type="term" value="P:proteolysis involved in protein catabolic process"/>
    <property type="evidence" value="ECO:0007669"/>
    <property type="project" value="TreeGrafter"/>
</dbReference>
<keyword evidence="5 6" id="KW-0482">Metalloprotease</keyword>
<feature type="domain" description="DUF7092" evidence="9">
    <location>
        <begin position="5"/>
        <end position="95"/>
    </location>
</feature>
<comment type="similarity">
    <text evidence="6">Belongs to the peptidase M48 family.</text>
</comment>
<keyword evidence="2" id="KW-0479">Metal-binding</keyword>
<protein>
    <submittedName>
        <fullName evidence="10">Peptidase family M48</fullName>
    </submittedName>
</protein>
<organism evidence="10 11">
    <name type="scientific">Roseovarius nanhaiticus</name>
    <dbReference type="NCBI Taxonomy" id="573024"/>
    <lineage>
        <taxon>Bacteria</taxon>
        <taxon>Pseudomonadati</taxon>
        <taxon>Pseudomonadota</taxon>
        <taxon>Alphaproteobacteria</taxon>
        <taxon>Rhodobacterales</taxon>
        <taxon>Roseobacteraceae</taxon>
        <taxon>Roseovarius</taxon>
    </lineage>
</organism>
<dbReference type="Gene3D" id="3.30.2010.10">
    <property type="entry name" value="Metalloproteases ('zincins'), catalytic domain"/>
    <property type="match status" value="1"/>
</dbReference>
<dbReference type="STRING" id="573024.SAMN05216208_0686"/>
<dbReference type="Pfam" id="PF01435">
    <property type="entry name" value="Peptidase_M48"/>
    <property type="match status" value="1"/>
</dbReference>
<keyword evidence="11" id="KW-1185">Reference proteome</keyword>
<evidence type="ECO:0000259" key="9">
    <source>
        <dbReference type="Pfam" id="PF23368"/>
    </source>
</evidence>
<evidence type="ECO:0000313" key="10">
    <source>
        <dbReference type="EMBL" id="SIS04871.1"/>
    </source>
</evidence>
<evidence type="ECO:0000256" key="5">
    <source>
        <dbReference type="ARBA" id="ARBA00023049"/>
    </source>
</evidence>
<dbReference type="InterPro" id="IPR055518">
    <property type="entry name" value="DUF7092"/>
</dbReference>
<feature type="domain" description="Peptidase M48" evidence="8">
    <location>
        <begin position="181"/>
        <end position="348"/>
    </location>
</feature>
<keyword evidence="1 6" id="KW-0645">Protease</keyword>
<gene>
    <name evidence="10" type="ORF">SAMN05421666_1450</name>
</gene>
<evidence type="ECO:0000259" key="8">
    <source>
        <dbReference type="Pfam" id="PF01435"/>
    </source>
</evidence>
<dbReference type="InterPro" id="IPR001915">
    <property type="entry name" value="Peptidase_M48"/>
</dbReference>
<keyword evidence="3 6" id="KW-0378">Hydrolase</keyword>
<dbReference type="GO" id="GO:0016020">
    <property type="term" value="C:membrane"/>
    <property type="evidence" value="ECO:0007669"/>
    <property type="project" value="TreeGrafter"/>
</dbReference>